<protein>
    <submittedName>
        <fullName evidence="1">Uncharacterized protein</fullName>
    </submittedName>
</protein>
<name>A0A4C1Y651_EUMVA</name>
<dbReference type="AlphaFoldDB" id="A0A4C1Y651"/>
<dbReference type="EMBL" id="BGZK01001118">
    <property type="protein sequence ID" value="GBP71701.1"/>
    <property type="molecule type" value="Genomic_DNA"/>
</dbReference>
<gene>
    <name evidence="1" type="ORF">EVAR_33114_1</name>
</gene>
<comment type="caution">
    <text evidence="1">The sequence shown here is derived from an EMBL/GenBank/DDBJ whole genome shotgun (WGS) entry which is preliminary data.</text>
</comment>
<proteinExistence type="predicted"/>
<accession>A0A4C1Y651</accession>
<sequence length="120" mass="13314">MHRDCGFQWAADHLLFHGSHSRESFSADATPRAVPGASCLDLSALVFGICPLRPGLTLLSILEEAAFTMSRGNLCTQTGFCARTFVVRLFRRRTSSKEDRVGTDGYLISERIKVKSYLES</sequence>
<evidence type="ECO:0000313" key="1">
    <source>
        <dbReference type="EMBL" id="GBP71701.1"/>
    </source>
</evidence>
<keyword evidence="2" id="KW-1185">Reference proteome</keyword>
<reference evidence="1 2" key="1">
    <citation type="journal article" date="2019" name="Commun. Biol.">
        <title>The bagworm genome reveals a unique fibroin gene that provides high tensile strength.</title>
        <authorList>
            <person name="Kono N."/>
            <person name="Nakamura H."/>
            <person name="Ohtoshi R."/>
            <person name="Tomita M."/>
            <person name="Numata K."/>
            <person name="Arakawa K."/>
        </authorList>
    </citation>
    <scope>NUCLEOTIDE SEQUENCE [LARGE SCALE GENOMIC DNA]</scope>
</reference>
<evidence type="ECO:0000313" key="2">
    <source>
        <dbReference type="Proteomes" id="UP000299102"/>
    </source>
</evidence>
<organism evidence="1 2">
    <name type="scientific">Eumeta variegata</name>
    <name type="common">Bagworm moth</name>
    <name type="synonym">Eumeta japonica</name>
    <dbReference type="NCBI Taxonomy" id="151549"/>
    <lineage>
        <taxon>Eukaryota</taxon>
        <taxon>Metazoa</taxon>
        <taxon>Ecdysozoa</taxon>
        <taxon>Arthropoda</taxon>
        <taxon>Hexapoda</taxon>
        <taxon>Insecta</taxon>
        <taxon>Pterygota</taxon>
        <taxon>Neoptera</taxon>
        <taxon>Endopterygota</taxon>
        <taxon>Lepidoptera</taxon>
        <taxon>Glossata</taxon>
        <taxon>Ditrysia</taxon>
        <taxon>Tineoidea</taxon>
        <taxon>Psychidae</taxon>
        <taxon>Oiketicinae</taxon>
        <taxon>Eumeta</taxon>
    </lineage>
</organism>
<dbReference type="Proteomes" id="UP000299102">
    <property type="component" value="Unassembled WGS sequence"/>
</dbReference>